<sequence length="47" mass="5446">MRSLAGLLYSCGVLERRWIALSGEAYRLYRDRNIRPETSIAAAFRRS</sequence>
<keyword evidence="2" id="KW-1185">Reference proteome</keyword>
<dbReference type="EMBL" id="JAFMPM010000007">
    <property type="protein sequence ID" value="MBO0613809.1"/>
    <property type="molecule type" value="Genomic_DNA"/>
</dbReference>
<name>A0ABS3ILB2_9GAMM</name>
<evidence type="ECO:0000313" key="2">
    <source>
        <dbReference type="Proteomes" id="UP000664466"/>
    </source>
</evidence>
<comment type="caution">
    <text evidence="1">The sequence shown here is derived from an EMBL/GenBank/DDBJ whole genome shotgun (WGS) entry which is preliminary data.</text>
</comment>
<reference evidence="1 2" key="1">
    <citation type="submission" date="2021-03" db="EMBL/GenBank/DDBJ databases">
        <title>Draft genome and methylome analysis of Thiotrix fructosivoruns ATCC 49748.</title>
        <authorList>
            <person name="Fomenkov A."/>
            <person name="Grabovich M.Y."/>
            <person name="Roberts R.J."/>
        </authorList>
    </citation>
    <scope>NUCLEOTIDE SEQUENCE [LARGE SCALE GENOMIC DNA]</scope>
    <source>
        <strain evidence="1 2">ATCC 49748</strain>
    </source>
</reference>
<proteinExistence type="predicted"/>
<dbReference type="Proteomes" id="UP000664466">
    <property type="component" value="Unassembled WGS sequence"/>
</dbReference>
<accession>A0ABS3ILB2</accession>
<protein>
    <submittedName>
        <fullName evidence="1">Uncharacterized protein</fullName>
    </submittedName>
</protein>
<evidence type="ECO:0000313" key="1">
    <source>
        <dbReference type="EMBL" id="MBO0613809.1"/>
    </source>
</evidence>
<organism evidence="1 2">
    <name type="scientific">Thiothrix fructosivorans</name>
    <dbReference type="NCBI Taxonomy" id="111770"/>
    <lineage>
        <taxon>Bacteria</taxon>
        <taxon>Pseudomonadati</taxon>
        <taxon>Pseudomonadota</taxon>
        <taxon>Gammaproteobacteria</taxon>
        <taxon>Thiotrichales</taxon>
        <taxon>Thiotrichaceae</taxon>
        <taxon>Thiothrix</taxon>
    </lineage>
</organism>
<gene>
    <name evidence="1" type="ORF">J1836_12920</name>
</gene>